<feature type="coiled-coil region" evidence="1">
    <location>
        <begin position="212"/>
        <end position="239"/>
    </location>
</feature>
<dbReference type="AlphaFoldDB" id="A0AAD5W2N9"/>
<name>A0AAD5W2N9_9AGAR</name>
<accession>A0AAD5W2N9</accession>
<dbReference type="Proteomes" id="UP001213000">
    <property type="component" value="Unassembled WGS sequence"/>
</dbReference>
<keyword evidence="4" id="KW-1185">Reference proteome</keyword>
<sequence>MGERADLVKKARKLTRVFGETPGGGDLLSQTDPLSRAKQQPSPRTALALDVGQIEHVHSSVNRRHSIPPSPDQLSESFNHALFQTPAYKKARMSVRTPEHEEEVDEASLSPISFAPNSVNIASHYPPSPSQLSLYEAMTPEQRAEEEKRRKREKLAKLHRFLGSRVPADLVLGVGHPESSLPPIQITMPADDASPARKEWLRRRRSSSAGDLPNWSDDLDRMKEELNDQEKAINVRRAQKMEKMFGVAPPQTLYHTRHSPSPSVPPEVYLKRSKSPPKPSFGGFIPPGEVPSPTFQQRNPNRSSYIKRPKKTDRPGTAESSTRLLPEGADCYNYDESPVHSHSGGGRTSLVYNHYQHSLKSLGDILDRDDRESLAELHQYLNNFDETNNPASPPLSPLCETPKMKDRRLSNASSIKSERRRSLPARTSMLSITSEYSITTPKPEISDFQVRRRRAAKLTQFFGVNYRELINDVLESLETGLEHERKRGTLRAEELDDLLERLRKIKMNRKGFF</sequence>
<protein>
    <submittedName>
        <fullName evidence="3">Uncharacterized protein</fullName>
    </submittedName>
</protein>
<feature type="region of interest" description="Disordered" evidence="2">
    <location>
        <begin position="19"/>
        <end position="43"/>
    </location>
</feature>
<evidence type="ECO:0000313" key="4">
    <source>
        <dbReference type="Proteomes" id="UP001213000"/>
    </source>
</evidence>
<feature type="region of interest" description="Disordered" evidence="2">
    <location>
        <begin position="385"/>
        <end position="424"/>
    </location>
</feature>
<organism evidence="3 4">
    <name type="scientific">Leucocoprinus birnbaumii</name>
    <dbReference type="NCBI Taxonomy" id="56174"/>
    <lineage>
        <taxon>Eukaryota</taxon>
        <taxon>Fungi</taxon>
        <taxon>Dikarya</taxon>
        <taxon>Basidiomycota</taxon>
        <taxon>Agaricomycotina</taxon>
        <taxon>Agaricomycetes</taxon>
        <taxon>Agaricomycetidae</taxon>
        <taxon>Agaricales</taxon>
        <taxon>Agaricineae</taxon>
        <taxon>Agaricaceae</taxon>
        <taxon>Leucocoprinus</taxon>
    </lineage>
</organism>
<evidence type="ECO:0000313" key="3">
    <source>
        <dbReference type="EMBL" id="KAJ3571570.1"/>
    </source>
</evidence>
<evidence type="ECO:0000256" key="2">
    <source>
        <dbReference type="SAM" id="MobiDB-lite"/>
    </source>
</evidence>
<feature type="compositionally biased region" description="Polar residues" evidence="2">
    <location>
        <begin position="293"/>
        <end position="304"/>
    </location>
</feature>
<comment type="caution">
    <text evidence="3">The sequence shown here is derived from an EMBL/GenBank/DDBJ whole genome shotgun (WGS) entry which is preliminary data.</text>
</comment>
<feature type="region of interest" description="Disordered" evidence="2">
    <location>
        <begin position="252"/>
        <end position="323"/>
    </location>
</feature>
<evidence type="ECO:0000256" key="1">
    <source>
        <dbReference type="SAM" id="Coils"/>
    </source>
</evidence>
<gene>
    <name evidence="3" type="ORF">NP233_g3683</name>
</gene>
<reference evidence="3" key="1">
    <citation type="submission" date="2022-07" db="EMBL/GenBank/DDBJ databases">
        <title>Genome Sequence of Leucocoprinus birnbaumii.</title>
        <authorList>
            <person name="Buettner E."/>
        </authorList>
    </citation>
    <scope>NUCLEOTIDE SEQUENCE</scope>
    <source>
        <strain evidence="3">VT141</strain>
    </source>
</reference>
<dbReference type="EMBL" id="JANIEX010000179">
    <property type="protein sequence ID" value="KAJ3571570.1"/>
    <property type="molecule type" value="Genomic_DNA"/>
</dbReference>
<feature type="compositionally biased region" description="Polar residues" evidence="2">
    <location>
        <begin position="28"/>
        <end position="43"/>
    </location>
</feature>
<proteinExistence type="predicted"/>
<keyword evidence="1" id="KW-0175">Coiled coil</keyword>